<dbReference type="AlphaFoldDB" id="C8RZ58"/>
<evidence type="ECO:0000313" key="3">
    <source>
        <dbReference type="Proteomes" id="UP000010121"/>
    </source>
</evidence>
<organism evidence="2 3">
    <name type="scientific">Rhodobacter ferrooxidans</name>
    <dbReference type="NCBI Taxonomy" id="371731"/>
    <lineage>
        <taxon>Bacteria</taxon>
        <taxon>Pseudomonadati</taxon>
        <taxon>Pseudomonadota</taxon>
        <taxon>Alphaproteobacteria</taxon>
        <taxon>Rhodobacterales</taxon>
        <taxon>Rhodobacter group</taxon>
        <taxon>Rhodobacter</taxon>
    </lineage>
</organism>
<sequence length="142" mass="15459">MFSENPKSWVVSAKGGTVRYVSADGENLFEVAVSKGRERLGPYLEMCPPGATLEPMGDLVIIPPRSGYGVQRYGAGSHDSGANPVFKPTSASRMEKELRLTLNKMQAATNRLEARERALGSIERVPEAPVETPQSKEEPLVE</sequence>
<reference evidence="2 3" key="1">
    <citation type="submission" date="2009-08" db="EMBL/GenBank/DDBJ databases">
        <title>The draft genome of Rhodobacter sp. SW2.</title>
        <authorList>
            <consortium name="US DOE Joint Genome Institute (JGI-PGF)"/>
            <person name="Lucas S."/>
            <person name="Copeland A."/>
            <person name="Lapidus A."/>
            <person name="Glavina del Rio T."/>
            <person name="Tice H."/>
            <person name="Bruce D."/>
            <person name="Goodwin L."/>
            <person name="Pitluck S."/>
            <person name="Larimer F."/>
            <person name="Land M.L."/>
            <person name="Hauser L."/>
            <person name="Emerson D."/>
        </authorList>
    </citation>
    <scope>NUCLEOTIDE SEQUENCE [LARGE SCALE GENOMIC DNA]</scope>
    <source>
        <strain evidence="2 3">SW2</strain>
    </source>
</reference>
<dbReference type="OrthoDB" id="7866468at2"/>
<feature type="region of interest" description="Disordered" evidence="1">
    <location>
        <begin position="118"/>
        <end position="142"/>
    </location>
</feature>
<proteinExistence type="predicted"/>
<dbReference type="Proteomes" id="UP000010121">
    <property type="component" value="Unassembled WGS sequence"/>
</dbReference>
<keyword evidence="3" id="KW-1185">Reference proteome</keyword>
<accession>C8RZ58</accession>
<gene>
    <name evidence="2" type="ORF">Rsw2DRAFT_1086</name>
</gene>
<comment type="caution">
    <text evidence="2">The sequence shown here is derived from an EMBL/GenBank/DDBJ whole genome shotgun (WGS) entry which is preliminary data.</text>
</comment>
<name>C8RZ58_9RHOB</name>
<evidence type="ECO:0000313" key="2">
    <source>
        <dbReference type="EMBL" id="EEW26015.1"/>
    </source>
</evidence>
<dbReference type="STRING" id="371731.Rsw2DRAFT_1086"/>
<feature type="region of interest" description="Disordered" evidence="1">
    <location>
        <begin position="72"/>
        <end position="91"/>
    </location>
</feature>
<dbReference type="EMBL" id="ACYY01000005">
    <property type="protein sequence ID" value="EEW26015.1"/>
    <property type="molecule type" value="Genomic_DNA"/>
</dbReference>
<evidence type="ECO:0000256" key="1">
    <source>
        <dbReference type="SAM" id="MobiDB-lite"/>
    </source>
</evidence>
<protein>
    <submittedName>
        <fullName evidence="2">Uncharacterized protein</fullName>
    </submittedName>
</protein>
<dbReference type="RefSeq" id="WP_008028845.1">
    <property type="nucleotide sequence ID" value="NZ_ACYY01000005.1"/>
</dbReference>